<feature type="transmembrane region" description="Helical" evidence="1">
    <location>
        <begin position="158"/>
        <end position="180"/>
    </location>
</feature>
<keyword evidence="1" id="KW-1133">Transmembrane helix</keyword>
<dbReference type="EMBL" id="UOFN01000027">
    <property type="protein sequence ID" value="VAW74068.1"/>
    <property type="molecule type" value="Genomic_DNA"/>
</dbReference>
<reference evidence="3" key="1">
    <citation type="submission" date="2018-06" db="EMBL/GenBank/DDBJ databases">
        <authorList>
            <person name="Zhirakovskaya E."/>
        </authorList>
    </citation>
    <scope>NUCLEOTIDE SEQUENCE</scope>
</reference>
<dbReference type="PANTHER" id="PTHR33840:SF1">
    <property type="entry name" value="TLE1 PHOSPHOLIPASE DOMAIN-CONTAINING PROTEIN"/>
    <property type="match status" value="1"/>
</dbReference>
<keyword evidence="1" id="KW-0812">Transmembrane</keyword>
<dbReference type="PANTHER" id="PTHR33840">
    <property type="match status" value="1"/>
</dbReference>
<organism evidence="3">
    <name type="scientific">hydrothermal vent metagenome</name>
    <dbReference type="NCBI Taxonomy" id="652676"/>
    <lineage>
        <taxon>unclassified sequences</taxon>
        <taxon>metagenomes</taxon>
        <taxon>ecological metagenomes</taxon>
    </lineage>
</organism>
<keyword evidence="1" id="KW-0472">Membrane</keyword>
<gene>
    <name evidence="3" type="ORF">MNBD_GAMMA15-1747</name>
</gene>
<name>A0A3B0Y097_9ZZZZ</name>
<sequence length="346" mass="39254">MKKRIVICADGTWNRPEKDLDKDFPTNVLKLARAIKPVGTDQAPQQIFYDWGIGSYYAKVSGGTTGKGIDKNIMDDYRYIVQNYAPGDELFLFGFSRGAYTVRALCGMINNIGILKRADAKLIQQGFDHYKKSGKKYSPKGEKSVSFRREHSHSKREIAFAGVWDTVGALGIPFSFLGLLDRKDEFYDNKMGPIIKVARHAMAIDELRSDFEPTVWEPRAGVDLKQVWFSGVHSNIGGSYAPDKNGGLASDYALDWMMREAQKAGLAFEPHLRKGLEMKPDATLHNSRKLIYRSKSPYYRPIDHGKGEVLMHKSVKERWESDAKYRPKNLKTYFKANNNAWPKLVG</sequence>
<feature type="domain" description="T6SS Phospholipase effector Tle1-like catalytic" evidence="2">
    <location>
        <begin position="3"/>
        <end position="260"/>
    </location>
</feature>
<dbReference type="Pfam" id="PF09994">
    <property type="entry name" value="T6SS_Tle1-like_cat"/>
    <property type="match status" value="1"/>
</dbReference>
<evidence type="ECO:0000259" key="2">
    <source>
        <dbReference type="Pfam" id="PF09994"/>
    </source>
</evidence>
<evidence type="ECO:0000256" key="1">
    <source>
        <dbReference type="SAM" id="Phobius"/>
    </source>
</evidence>
<proteinExistence type="predicted"/>
<evidence type="ECO:0000313" key="3">
    <source>
        <dbReference type="EMBL" id="VAW74068.1"/>
    </source>
</evidence>
<protein>
    <submittedName>
        <fullName evidence="3">Peptidoglycan binding domain protein</fullName>
    </submittedName>
</protein>
<dbReference type="InterPro" id="IPR018712">
    <property type="entry name" value="Tle1-like_cat"/>
</dbReference>
<accession>A0A3B0Y097</accession>
<dbReference type="AlphaFoldDB" id="A0A3B0Y097"/>